<feature type="transmembrane region" description="Helical" evidence="4">
    <location>
        <begin position="144"/>
        <end position="164"/>
    </location>
</feature>
<comment type="subcellular location">
    <subcellularLocation>
        <location evidence="1">Cell membrane</location>
    </subcellularLocation>
</comment>
<dbReference type="InterPro" id="IPR017896">
    <property type="entry name" value="4Fe4S_Fe-S-bd"/>
</dbReference>
<evidence type="ECO:0000256" key="1">
    <source>
        <dbReference type="ARBA" id="ARBA00004236"/>
    </source>
</evidence>
<evidence type="ECO:0000313" key="6">
    <source>
        <dbReference type="EMBL" id="KKL67152.1"/>
    </source>
</evidence>
<keyword evidence="4" id="KW-1133">Transmembrane helix</keyword>
<accession>A0A0F9GVJ4</accession>
<organism evidence="6">
    <name type="scientific">marine sediment metagenome</name>
    <dbReference type="NCBI Taxonomy" id="412755"/>
    <lineage>
        <taxon>unclassified sequences</taxon>
        <taxon>metagenomes</taxon>
        <taxon>ecological metagenomes</taxon>
    </lineage>
</organism>
<dbReference type="EMBL" id="LAZR01026966">
    <property type="protein sequence ID" value="KKL67152.1"/>
    <property type="molecule type" value="Genomic_DNA"/>
</dbReference>
<dbReference type="PANTHER" id="PTHR30224">
    <property type="entry name" value="ELECTRON TRANSPORT PROTEIN"/>
    <property type="match status" value="1"/>
</dbReference>
<dbReference type="PANTHER" id="PTHR30224:SF4">
    <property type="entry name" value="ELECTRON TRANSPORT PROTEIN YCCM-RELATED"/>
    <property type="match status" value="1"/>
</dbReference>
<dbReference type="AlphaFoldDB" id="A0A0F9GVJ4"/>
<keyword evidence="4" id="KW-0812">Transmembrane</keyword>
<comment type="caution">
    <text evidence="6">The sequence shown here is derived from an EMBL/GenBank/DDBJ whole genome shotgun (WGS) entry which is preliminary data.</text>
</comment>
<name>A0A0F9GVJ4_9ZZZZ</name>
<dbReference type="InterPro" id="IPR052378">
    <property type="entry name" value="NosR_regulator"/>
</dbReference>
<sequence length="364" mass="41781">MRIQIKSKKPDSDEQVLTNIWKKQEPRIDLLKKFPILDKFVKSRYFQNLLILPSLIVFYMILIAGFFGTPVGNKNIAIVFTWILWWFLLIAILVPFASRIWCAMCPLPFFGELAQRLTFFRVREGKTGPLKNKMFGLNRKWPRFLKNIWVQNISFLALCTFSAVLVTRPFVTAMVLGSMIILGILFALVYRLRVFCSYICPVSGFLSLYSMTSTLEVRSRSTDECRKCKSKSCITGNEKGYGCPWFIYMGKHERNNYCGLCMECVKSCPNDNIALNLRPFASETKIKSFDEAWKGFIMLGLAMAYSIILLGTNGQIKDWANAAETGMWNEFLKYAAILWSSALVILPTVFLGFSYLSKLISRNK</sequence>
<feature type="domain" description="4Fe-4S ferredoxin-type" evidence="5">
    <location>
        <begin position="248"/>
        <end position="278"/>
    </location>
</feature>
<dbReference type="PROSITE" id="PS00198">
    <property type="entry name" value="4FE4S_FER_1"/>
    <property type="match status" value="1"/>
</dbReference>
<dbReference type="InterPro" id="IPR017900">
    <property type="entry name" value="4Fe4S_Fe_S_CS"/>
</dbReference>
<evidence type="ECO:0000256" key="4">
    <source>
        <dbReference type="SAM" id="Phobius"/>
    </source>
</evidence>
<gene>
    <name evidence="6" type="ORF">LCGC14_2137820</name>
</gene>
<evidence type="ECO:0000259" key="5">
    <source>
        <dbReference type="PROSITE" id="PS51379"/>
    </source>
</evidence>
<reference evidence="6" key="1">
    <citation type="journal article" date="2015" name="Nature">
        <title>Complex archaea that bridge the gap between prokaryotes and eukaryotes.</title>
        <authorList>
            <person name="Spang A."/>
            <person name="Saw J.H."/>
            <person name="Jorgensen S.L."/>
            <person name="Zaremba-Niedzwiedzka K."/>
            <person name="Martijn J."/>
            <person name="Lind A.E."/>
            <person name="van Eijk R."/>
            <person name="Schleper C."/>
            <person name="Guy L."/>
            <person name="Ettema T.J."/>
        </authorList>
    </citation>
    <scope>NUCLEOTIDE SEQUENCE</scope>
</reference>
<feature type="transmembrane region" description="Helical" evidence="4">
    <location>
        <begin position="336"/>
        <end position="356"/>
    </location>
</feature>
<proteinExistence type="predicted"/>
<dbReference type="Pfam" id="PF12801">
    <property type="entry name" value="Fer4_5"/>
    <property type="match status" value="2"/>
</dbReference>
<keyword evidence="2" id="KW-1003">Cell membrane</keyword>
<feature type="transmembrane region" description="Helical" evidence="4">
    <location>
        <begin position="75"/>
        <end position="97"/>
    </location>
</feature>
<keyword evidence="3 4" id="KW-0472">Membrane</keyword>
<dbReference type="GO" id="GO:0005886">
    <property type="term" value="C:plasma membrane"/>
    <property type="evidence" value="ECO:0007669"/>
    <property type="project" value="UniProtKB-SubCell"/>
</dbReference>
<feature type="non-terminal residue" evidence="6">
    <location>
        <position position="364"/>
    </location>
</feature>
<protein>
    <recommendedName>
        <fullName evidence="5">4Fe-4S ferredoxin-type domain-containing protein</fullName>
    </recommendedName>
</protein>
<feature type="transmembrane region" description="Helical" evidence="4">
    <location>
        <begin position="49"/>
        <end position="69"/>
    </location>
</feature>
<dbReference type="PROSITE" id="PS51379">
    <property type="entry name" value="4FE4S_FER_2"/>
    <property type="match status" value="1"/>
</dbReference>
<feature type="transmembrane region" description="Helical" evidence="4">
    <location>
        <begin position="295"/>
        <end position="316"/>
    </location>
</feature>
<evidence type="ECO:0000256" key="3">
    <source>
        <dbReference type="ARBA" id="ARBA00023136"/>
    </source>
</evidence>
<dbReference type="SUPFAM" id="SSF54862">
    <property type="entry name" value="4Fe-4S ferredoxins"/>
    <property type="match status" value="1"/>
</dbReference>
<feature type="transmembrane region" description="Helical" evidence="4">
    <location>
        <begin position="170"/>
        <end position="190"/>
    </location>
</feature>
<evidence type="ECO:0000256" key="2">
    <source>
        <dbReference type="ARBA" id="ARBA00022475"/>
    </source>
</evidence>